<feature type="compositionally biased region" description="Pro residues" evidence="1">
    <location>
        <begin position="17"/>
        <end position="27"/>
    </location>
</feature>
<protein>
    <submittedName>
        <fullName evidence="2">Os12g0286100 protein</fullName>
    </submittedName>
</protein>
<evidence type="ECO:0000256" key="1">
    <source>
        <dbReference type="SAM" id="MobiDB-lite"/>
    </source>
</evidence>
<feature type="compositionally biased region" description="Low complexity" evidence="1">
    <location>
        <begin position="56"/>
        <end position="65"/>
    </location>
</feature>
<reference evidence="2 3" key="3">
    <citation type="journal article" date="2013" name="Rice">
        <title>Improvement of the Oryza sativa Nipponbare reference genome using next generation sequence and optical map data.</title>
        <authorList>
            <person name="Kawahara Y."/>
            <person name="de la Bastide M."/>
            <person name="Hamilton J.P."/>
            <person name="Kanamori H."/>
            <person name="McCombie W.R."/>
            <person name="Ouyang S."/>
            <person name="Schwartz D.C."/>
            <person name="Tanaka T."/>
            <person name="Wu J."/>
            <person name="Zhou S."/>
            <person name="Childs K.L."/>
            <person name="Davidson R.M."/>
            <person name="Lin H."/>
            <person name="Quesada-Ocampo L."/>
            <person name="Vaillancourt B."/>
            <person name="Sakai H."/>
            <person name="Lee S.S."/>
            <person name="Kim J."/>
            <person name="Numa H."/>
            <person name="Itoh T."/>
            <person name="Buell C.R."/>
            <person name="Matsumoto T."/>
        </authorList>
    </citation>
    <scope>NUCLEOTIDE SEQUENCE [LARGE SCALE GENOMIC DNA]</scope>
    <source>
        <strain evidence="3">cv. Nipponbare</strain>
    </source>
</reference>
<reference evidence="2 3" key="2">
    <citation type="journal article" date="2013" name="Plant Cell Physiol.">
        <title>Rice Annotation Project Database (RAP-DB): an integrative and interactive database for rice genomics.</title>
        <authorList>
            <person name="Sakai H."/>
            <person name="Lee S.S."/>
            <person name="Tanaka T."/>
            <person name="Numa H."/>
            <person name="Kim J."/>
            <person name="Kawahara Y."/>
            <person name="Wakimoto H."/>
            <person name="Yang C.C."/>
            <person name="Iwamoto M."/>
            <person name="Abe T."/>
            <person name="Yamada Y."/>
            <person name="Muto A."/>
            <person name="Inokuchi H."/>
            <person name="Ikemura T."/>
            <person name="Matsumoto T."/>
            <person name="Sasaki T."/>
            <person name="Itoh T."/>
        </authorList>
    </citation>
    <scope>NUCLEOTIDE SEQUENCE [LARGE SCALE GENOMIC DNA]</scope>
    <source>
        <strain evidence="3">cv. Nipponbare</strain>
    </source>
</reference>
<feature type="region of interest" description="Disordered" evidence="1">
    <location>
        <begin position="1"/>
        <end position="75"/>
    </location>
</feature>
<dbReference type="PaxDb" id="39947-A0A0P0Y954"/>
<gene>
    <name evidence="2" type="ordered locus">Os12g0286100</name>
    <name evidence="2" type="ORF">OSNPB_120286100</name>
</gene>
<name>A0A0P0Y954_ORYSJ</name>
<accession>A0A0P0Y954</accession>
<proteinExistence type="predicted"/>
<keyword evidence="3" id="KW-1185">Reference proteome</keyword>
<organism evidence="2 3">
    <name type="scientific">Oryza sativa subsp. japonica</name>
    <name type="common">Rice</name>
    <dbReference type="NCBI Taxonomy" id="39947"/>
    <lineage>
        <taxon>Eukaryota</taxon>
        <taxon>Viridiplantae</taxon>
        <taxon>Streptophyta</taxon>
        <taxon>Embryophyta</taxon>
        <taxon>Tracheophyta</taxon>
        <taxon>Spermatophyta</taxon>
        <taxon>Magnoliopsida</taxon>
        <taxon>Liliopsida</taxon>
        <taxon>Poales</taxon>
        <taxon>Poaceae</taxon>
        <taxon>BOP clade</taxon>
        <taxon>Oryzoideae</taxon>
        <taxon>Oryzeae</taxon>
        <taxon>Oryzinae</taxon>
        <taxon>Oryza</taxon>
        <taxon>Oryza sativa</taxon>
    </lineage>
</organism>
<dbReference type="AlphaFoldDB" id="A0A0P0Y954"/>
<reference evidence="3" key="1">
    <citation type="journal article" date="2005" name="Nature">
        <title>The map-based sequence of the rice genome.</title>
        <authorList>
            <consortium name="International rice genome sequencing project (IRGSP)"/>
            <person name="Matsumoto T."/>
            <person name="Wu J."/>
            <person name="Kanamori H."/>
            <person name="Katayose Y."/>
            <person name="Fujisawa M."/>
            <person name="Namiki N."/>
            <person name="Mizuno H."/>
            <person name="Yamamoto K."/>
            <person name="Antonio B.A."/>
            <person name="Baba T."/>
            <person name="Sakata K."/>
            <person name="Nagamura Y."/>
            <person name="Aoki H."/>
            <person name="Arikawa K."/>
            <person name="Arita K."/>
            <person name="Bito T."/>
            <person name="Chiden Y."/>
            <person name="Fujitsuka N."/>
            <person name="Fukunaka R."/>
            <person name="Hamada M."/>
            <person name="Harada C."/>
            <person name="Hayashi A."/>
            <person name="Hijishita S."/>
            <person name="Honda M."/>
            <person name="Hosokawa S."/>
            <person name="Ichikawa Y."/>
            <person name="Idonuma A."/>
            <person name="Iijima M."/>
            <person name="Ikeda M."/>
            <person name="Ikeno M."/>
            <person name="Ito K."/>
            <person name="Ito S."/>
            <person name="Ito T."/>
            <person name="Ito Y."/>
            <person name="Ito Y."/>
            <person name="Iwabuchi A."/>
            <person name="Kamiya K."/>
            <person name="Karasawa W."/>
            <person name="Kurita K."/>
            <person name="Katagiri S."/>
            <person name="Kikuta A."/>
            <person name="Kobayashi H."/>
            <person name="Kobayashi N."/>
            <person name="Machita K."/>
            <person name="Maehara T."/>
            <person name="Masukawa M."/>
            <person name="Mizubayashi T."/>
            <person name="Mukai Y."/>
            <person name="Nagasaki H."/>
            <person name="Nagata Y."/>
            <person name="Naito S."/>
            <person name="Nakashima M."/>
            <person name="Nakama Y."/>
            <person name="Nakamichi Y."/>
            <person name="Nakamura M."/>
            <person name="Meguro A."/>
            <person name="Negishi M."/>
            <person name="Ohta I."/>
            <person name="Ohta T."/>
            <person name="Okamoto M."/>
            <person name="Ono N."/>
            <person name="Saji S."/>
            <person name="Sakaguchi M."/>
            <person name="Sakai K."/>
            <person name="Shibata M."/>
            <person name="Shimokawa T."/>
            <person name="Song J."/>
            <person name="Takazaki Y."/>
            <person name="Terasawa K."/>
            <person name="Tsugane M."/>
            <person name="Tsuji K."/>
            <person name="Ueda S."/>
            <person name="Waki K."/>
            <person name="Yamagata H."/>
            <person name="Yamamoto M."/>
            <person name="Yamamoto S."/>
            <person name="Yamane H."/>
            <person name="Yoshiki S."/>
            <person name="Yoshihara R."/>
            <person name="Yukawa K."/>
            <person name="Zhong H."/>
            <person name="Yano M."/>
            <person name="Yuan Q."/>
            <person name="Ouyang S."/>
            <person name="Liu J."/>
            <person name="Jones K.M."/>
            <person name="Gansberger K."/>
            <person name="Moffat K."/>
            <person name="Hill J."/>
            <person name="Bera J."/>
            <person name="Fadrosh D."/>
            <person name="Jin S."/>
            <person name="Johri S."/>
            <person name="Kim M."/>
            <person name="Overton L."/>
            <person name="Reardon M."/>
            <person name="Tsitrin T."/>
            <person name="Vuong H."/>
            <person name="Weaver B."/>
            <person name="Ciecko A."/>
            <person name="Tallon L."/>
            <person name="Jackson J."/>
            <person name="Pai G."/>
            <person name="Aken S.V."/>
            <person name="Utterback T."/>
            <person name="Reidmuller S."/>
            <person name="Feldblyum T."/>
            <person name="Hsiao J."/>
            <person name="Zismann V."/>
            <person name="Iobst S."/>
            <person name="de Vazeille A.R."/>
            <person name="Buell C.R."/>
            <person name="Ying K."/>
            <person name="Li Y."/>
            <person name="Lu T."/>
            <person name="Huang Y."/>
            <person name="Zhao Q."/>
            <person name="Feng Q."/>
            <person name="Zhang L."/>
            <person name="Zhu J."/>
            <person name="Weng Q."/>
            <person name="Mu J."/>
            <person name="Lu Y."/>
            <person name="Fan D."/>
            <person name="Liu Y."/>
            <person name="Guan J."/>
            <person name="Zhang Y."/>
            <person name="Yu S."/>
            <person name="Liu X."/>
            <person name="Zhang Y."/>
            <person name="Hong G."/>
            <person name="Han B."/>
            <person name="Choisne N."/>
            <person name="Demange N."/>
            <person name="Orjeda G."/>
            <person name="Samain S."/>
            <person name="Cattolico L."/>
            <person name="Pelletier E."/>
            <person name="Couloux A."/>
            <person name="Segurens B."/>
            <person name="Wincker P."/>
            <person name="D'Hont A."/>
            <person name="Scarpelli C."/>
            <person name="Weissenbach J."/>
            <person name="Salanoubat M."/>
            <person name="Quetier F."/>
            <person name="Yu Y."/>
            <person name="Kim H.R."/>
            <person name="Rambo T."/>
            <person name="Currie J."/>
            <person name="Collura K."/>
            <person name="Luo M."/>
            <person name="Yang T."/>
            <person name="Ammiraju J.S.S."/>
            <person name="Engler F."/>
            <person name="Soderlund C."/>
            <person name="Wing R.A."/>
            <person name="Palmer L.E."/>
            <person name="de la Bastide M."/>
            <person name="Spiegel L."/>
            <person name="Nascimento L."/>
            <person name="Zutavern T."/>
            <person name="O'Shaughnessy A."/>
            <person name="Dike S."/>
            <person name="Dedhia N."/>
            <person name="Preston R."/>
            <person name="Balija V."/>
            <person name="McCombie W.R."/>
            <person name="Chow T."/>
            <person name="Chen H."/>
            <person name="Chung M."/>
            <person name="Chen C."/>
            <person name="Shaw J."/>
            <person name="Wu H."/>
            <person name="Hsiao K."/>
            <person name="Chao Y."/>
            <person name="Chu M."/>
            <person name="Cheng C."/>
            <person name="Hour A."/>
            <person name="Lee P."/>
            <person name="Lin S."/>
            <person name="Lin Y."/>
            <person name="Liou J."/>
            <person name="Liu S."/>
            <person name="Hsing Y."/>
            <person name="Raghuvanshi S."/>
            <person name="Mohanty A."/>
            <person name="Bharti A.K."/>
            <person name="Gaur A."/>
            <person name="Gupta V."/>
            <person name="Kumar D."/>
            <person name="Ravi V."/>
            <person name="Vij S."/>
            <person name="Kapur A."/>
            <person name="Khurana P."/>
            <person name="Khurana P."/>
            <person name="Khurana J.P."/>
            <person name="Tyagi A.K."/>
            <person name="Gaikwad K."/>
            <person name="Singh A."/>
            <person name="Dalal V."/>
            <person name="Srivastava S."/>
            <person name="Dixit A."/>
            <person name="Pal A.K."/>
            <person name="Ghazi I.A."/>
            <person name="Yadav M."/>
            <person name="Pandit A."/>
            <person name="Bhargava A."/>
            <person name="Sureshbabu K."/>
            <person name="Batra K."/>
            <person name="Sharma T.R."/>
            <person name="Mohapatra T."/>
            <person name="Singh N.K."/>
            <person name="Messing J."/>
            <person name="Nelson A.B."/>
            <person name="Fuks G."/>
            <person name="Kavchok S."/>
            <person name="Keizer G."/>
            <person name="Linton E."/>
            <person name="Llaca V."/>
            <person name="Song R."/>
            <person name="Tanyolac B."/>
            <person name="Young S."/>
            <person name="Ho-Il K."/>
            <person name="Hahn J.H."/>
            <person name="Sangsakoo G."/>
            <person name="Vanavichit A."/>
            <person name="de Mattos Luiz.A.T."/>
            <person name="Zimmer P.D."/>
            <person name="Malone G."/>
            <person name="Dellagostin O."/>
            <person name="de Oliveira A.C."/>
            <person name="Bevan M."/>
            <person name="Bancroft I."/>
            <person name="Minx P."/>
            <person name="Cordum H."/>
            <person name="Wilson R."/>
            <person name="Cheng Z."/>
            <person name="Jin W."/>
            <person name="Jiang J."/>
            <person name="Leong S.A."/>
            <person name="Iwama H."/>
            <person name="Gojobori T."/>
            <person name="Itoh T."/>
            <person name="Niimura Y."/>
            <person name="Fujii Y."/>
            <person name="Habara T."/>
            <person name="Sakai H."/>
            <person name="Sato Y."/>
            <person name="Wilson G."/>
            <person name="Kumar K."/>
            <person name="McCouch S."/>
            <person name="Juretic N."/>
            <person name="Hoen D."/>
            <person name="Wright S."/>
            <person name="Bruskiewich R."/>
            <person name="Bureau T."/>
            <person name="Miyao A."/>
            <person name="Hirochika H."/>
            <person name="Nishikawa T."/>
            <person name="Kadowaki K."/>
            <person name="Sugiura M."/>
            <person name="Burr B."/>
            <person name="Sasaki T."/>
        </authorList>
    </citation>
    <scope>NUCLEOTIDE SEQUENCE [LARGE SCALE GENOMIC DNA]</scope>
    <source>
        <strain evidence="3">cv. Nipponbare</strain>
    </source>
</reference>
<dbReference type="EMBL" id="AP014968">
    <property type="protein sequence ID" value="BAT16749.1"/>
    <property type="molecule type" value="Genomic_DNA"/>
</dbReference>
<evidence type="ECO:0000313" key="2">
    <source>
        <dbReference type="EMBL" id="BAT16749.1"/>
    </source>
</evidence>
<dbReference type="InParanoid" id="A0A0P0Y954"/>
<dbReference type="Proteomes" id="UP000059680">
    <property type="component" value="Chromosome 12"/>
</dbReference>
<sequence length="75" mass="7263">MASLSQEAVESALAAAPPMPKWIPKGPPTAAADSADQATSTVAPAADQTPSSVDPAADQAHAVAAGDRSSCYAGG</sequence>
<feature type="compositionally biased region" description="Low complexity" evidence="1">
    <location>
        <begin position="28"/>
        <end position="43"/>
    </location>
</feature>
<evidence type="ECO:0000313" key="3">
    <source>
        <dbReference type="Proteomes" id="UP000059680"/>
    </source>
</evidence>